<accession>E0Q6S3</accession>
<dbReference type="Proteomes" id="UP000003323">
    <property type="component" value="Unassembled WGS sequence"/>
</dbReference>
<evidence type="ECO:0000313" key="1">
    <source>
        <dbReference type="EMBL" id="EFM41438.1"/>
    </source>
</evidence>
<gene>
    <name evidence="1" type="ORF">HMPREF0168_0831</name>
</gene>
<name>E0Q6S3_9BIFI</name>
<evidence type="ECO:0000313" key="2">
    <source>
        <dbReference type="Proteomes" id="UP000003323"/>
    </source>
</evidence>
<organism evidence="1 2">
    <name type="scientific">Bifidobacterium dentium ATCC 27679</name>
    <dbReference type="NCBI Taxonomy" id="871562"/>
    <lineage>
        <taxon>Bacteria</taxon>
        <taxon>Bacillati</taxon>
        <taxon>Actinomycetota</taxon>
        <taxon>Actinomycetes</taxon>
        <taxon>Bifidobacteriales</taxon>
        <taxon>Bifidobacteriaceae</taxon>
        <taxon>Bifidobacterium</taxon>
    </lineage>
</organism>
<dbReference type="HOGENOM" id="CLU_3096107_0_0_11"/>
<protein>
    <submittedName>
        <fullName evidence="1">Uncharacterized protein</fullName>
    </submittedName>
</protein>
<dbReference type="EMBL" id="AEEQ01000009">
    <property type="protein sequence ID" value="EFM41438.1"/>
    <property type="molecule type" value="Genomic_DNA"/>
</dbReference>
<proteinExistence type="predicted"/>
<sequence>MASMTHAVMDAIVALSRKSRCHAGLFRMCMGRILGRCQVPALTFGALSTFL</sequence>
<dbReference type="AlphaFoldDB" id="E0Q6S3"/>
<reference evidence="1 2" key="1">
    <citation type="submission" date="2010-08" db="EMBL/GenBank/DDBJ databases">
        <authorList>
            <person name="Muzny D."/>
            <person name="Qin X."/>
            <person name="Deng J."/>
            <person name="Jiang H."/>
            <person name="Liu Y."/>
            <person name="Qu J."/>
            <person name="Song X.-Z."/>
            <person name="Zhang L."/>
            <person name="Thornton R."/>
            <person name="Coyle M."/>
            <person name="Francisco L."/>
            <person name="Jackson L."/>
            <person name="Javaid M."/>
            <person name="Korchina V."/>
            <person name="Kovar C."/>
            <person name="Mata R."/>
            <person name="Mathew T."/>
            <person name="Ngo R."/>
            <person name="Nguyen L."/>
            <person name="Nguyen N."/>
            <person name="Okwuonu G."/>
            <person name="Ongeri F."/>
            <person name="Pham C."/>
            <person name="Simmons D."/>
            <person name="Wilczek-Boney K."/>
            <person name="Hale W."/>
            <person name="Jakkamsetti A."/>
            <person name="Pham P."/>
            <person name="Ruth R."/>
            <person name="San Lucas F."/>
            <person name="Warren J."/>
            <person name="Zhang J."/>
            <person name="Zhao Z."/>
            <person name="Zhou C."/>
            <person name="Zhu D."/>
            <person name="Lee S."/>
            <person name="Bess C."/>
            <person name="Blankenburg K."/>
            <person name="Forbes L."/>
            <person name="Fu Q."/>
            <person name="Gubbala S."/>
            <person name="Hirani K."/>
            <person name="Jayaseelan J.C."/>
            <person name="Lara F."/>
            <person name="Munidasa M."/>
            <person name="Palculict T."/>
            <person name="Patil S."/>
            <person name="Pu L.-L."/>
            <person name="Saada N."/>
            <person name="Tang L."/>
            <person name="Weissenberger G."/>
            <person name="Zhu Y."/>
            <person name="Hemphill L."/>
            <person name="Shang Y."/>
            <person name="Youmans B."/>
            <person name="Ayvaz T."/>
            <person name="Ross M."/>
            <person name="Santibanez J."/>
            <person name="Aqrawi P."/>
            <person name="Gross S."/>
            <person name="Joshi V."/>
            <person name="Fowler G."/>
            <person name="Nazareth L."/>
            <person name="Reid J."/>
            <person name="Worley K."/>
            <person name="Petrosino J."/>
            <person name="Highlander S."/>
            <person name="Gibbs R."/>
        </authorList>
    </citation>
    <scope>NUCLEOTIDE SEQUENCE [LARGE SCALE GENOMIC DNA]</scope>
    <source>
        <strain evidence="1 2">ATCC 27679</strain>
    </source>
</reference>
<comment type="caution">
    <text evidence="1">The sequence shown here is derived from an EMBL/GenBank/DDBJ whole genome shotgun (WGS) entry which is preliminary data.</text>
</comment>